<dbReference type="InterPro" id="IPR000620">
    <property type="entry name" value="EamA_dom"/>
</dbReference>
<feature type="transmembrane region" description="Helical" evidence="2">
    <location>
        <begin position="37"/>
        <end position="58"/>
    </location>
</feature>
<evidence type="ECO:0000259" key="3">
    <source>
        <dbReference type="Pfam" id="PF00892"/>
    </source>
</evidence>
<evidence type="ECO:0000256" key="2">
    <source>
        <dbReference type="SAM" id="Phobius"/>
    </source>
</evidence>
<sequence>MQHPILQGSAKMTAAMLISGTIGWFVLMSGQGVTNVVFWRCVFGAATLFVVCLALGLFRRDVLSSRFLVLAMLGGVAIVLNWLLLFASYSRASISIATVVYNTQPFMLVAFGVFLFRERITFDKLGWLGLAFAGMLLIVQARGGSAYAAGTDYLAGVALALGAAFLYAIAAVVAKYLKGIPPHLIAFIQVSVGVVLLAPLADFAALPAGGVEWSSLAALGIVHTGLMYVLLYGAIQQLPTSLTGALSFIYPVAAISVDYFAFGHQLQGIQLFGSAAILLAAAGMNLGWSLPRPSKGKCTADPMAADRSEPDAAQAGLVHPQATLPVPVRDRLTGE</sequence>
<dbReference type="SUPFAM" id="SSF103481">
    <property type="entry name" value="Multidrug resistance efflux transporter EmrE"/>
    <property type="match status" value="2"/>
</dbReference>
<feature type="domain" description="EamA" evidence="3">
    <location>
        <begin position="155"/>
        <end position="285"/>
    </location>
</feature>
<dbReference type="PANTHER" id="PTHR22911:SF102">
    <property type="entry name" value="MEMBRANE PROTEIN"/>
    <property type="match status" value="1"/>
</dbReference>
<protein>
    <submittedName>
        <fullName evidence="4">DMT family transporter</fullName>
    </submittedName>
</protein>
<organism evidence="4 5">
    <name type="scientific">Neoaquamicrobium sediminum</name>
    <dbReference type="NCBI Taxonomy" id="1849104"/>
    <lineage>
        <taxon>Bacteria</taxon>
        <taxon>Pseudomonadati</taxon>
        <taxon>Pseudomonadota</taxon>
        <taxon>Alphaproteobacteria</taxon>
        <taxon>Hyphomicrobiales</taxon>
        <taxon>Phyllobacteriaceae</taxon>
        <taxon>Neoaquamicrobium</taxon>
    </lineage>
</organism>
<dbReference type="InterPro" id="IPR037185">
    <property type="entry name" value="EmrE-like"/>
</dbReference>
<feature type="transmembrane region" description="Helical" evidence="2">
    <location>
        <begin position="268"/>
        <end position="288"/>
    </location>
</feature>
<keyword evidence="2" id="KW-1133">Transmembrane helix</keyword>
<dbReference type="EMBL" id="JAZHFV010000018">
    <property type="protein sequence ID" value="MEX4010633.1"/>
    <property type="molecule type" value="Genomic_DNA"/>
</dbReference>
<feature type="region of interest" description="Disordered" evidence="1">
    <location>
        <begin position="297"/>
        <end position="317"/>
    </location>
</feature>
<feature type="transmembrane region" description="Helical" evidence="2">
    <location>
        <begin position="94"/>
        <end position="116"/>
    </location>
</feature>
<evidence type="ECO:0000313" key="5">
    <source>
        <dbReference type="Proteomes" id="UP001559025"/>
    </source>
</evidence>
<feature type="transmembrane region" description="Helical" evidence="2">
    <location>
        <begin position="242"/>
        <end position="262"/>
    </location>
</feature>
<dbReference type="Gene3D" id="1.10.3730.20">
    <property type="match status" value="1"/>
</dbReference>
<keyword evidence="5" id="KW-1185">Reference proteome</keyword>
<accession>A0ABV3X2M7</accession>
<feature type="transmembrane region" description="Helical" evidence="2">
    <location>
        <begin position="125"/>
        <end position="141"/>
    </location>
</feature>
<dbReference type="PANTHER" id="PTHR22911">
    <property type="entry name" value="ACYL-MALONYL CONDENSING ENZYME-RELATED"/>
    <property type="match status" value="1"/>
</dbReference>
<evidence type="ECO:0000256" key="1">
    <source>
        <dbReference type="SAM" id="MobiDB-lite"/>
    </source>
</evidence>
<feature type="transmembrane region" description="Helical" evidence="2">
    <location>
        <begin position="153"/>
        <end position="177"/>
    </location>
</feature>
<feature type="domain" description="EamA" evidence="3">
    <location>
        <begin position="15"/>
        <end position="139"/>
    </location>
</feature>
<gene>
    <name evidence="4" type="ORF">V1479_25325</name>
</gene>
<reference evidence="4 5" key="1">
    <citation type="submission" date="2024-01" db="EMBL/GenBank/DDBJ databases">
        <title>New evidence supports the origin of RcGTA from prophage.</title>
        <authorList>
            <person name="Xu Y."/>
            <person name="Liu B."/>
            <person name="Chen F."/>
        </authorList>
    </citation>
    <scope>NUCLEOTIDE SEQUENCE [LARGE SCALE GENOMIC DNA]</scope>
    <source>
        <strain evidence="4 5">CBW1107-2</strain>
    </source>
</reference>
<feature type="transmembrane region" description="Helical" evidence="2">
    <location>
        <begin position="67"/>
        <end position="88"/>
    </location>
</feature>
<comment type="caution">
    <text evidence="4">The sequence shown here is derived from an EMBL/GenBank/DDBJ whole genome shotgun (WGS) entry which is preliminary data.</text>
</comment>
<keyword evidence="2" id="KW-0812">Transmembrane</keyword>
<dbReference type="Pfam" id="PF00892">
    <property type="entry name" value="EamA"/>
    <property type="match status" value="2"/>
</dbReference>
<dbReference type="RefSeq" id="WP_368805300.1">
    <property type="nucleotide sequence ID" value="NZ_JAZHFV010000018.1"/>
</dbReference>
<feature type="transmembrane region" description="Helical" evidence="2">
    <location>
        <begin position="213"/>
        <end position="235"/>
    </location>
</feature>
<feature type="transmembrane region" description="Helical" evidence="2">
    <location>
        <begin position="12"/>
        <end position="31"/>
    </location>
</feature>
<evidence type="ECO:0000313" key="4">
    <source>
        <dbReference type="EMBL" id="MEX4010633.1"/>
    </source>
</evidence>
<name>A0ABV3X2M7_9HYPH</name>
<feature type="transmembrane region" description="Helical" evidence="2">
    <location>
        <begin position="184"/>
        <end position="201"/>
    </location>
</feature>
<proteinExistence type="predicted"/>
<dbReference type="Proteomes" id="UP001559025">
    <property type="component" value="Unassembled WGS sequence"/>
</dbReference>
<keyword evidence="2" id="KW-0472">Membrane</keyword>